<proteinExistence type="predicted"/>
<evidence type="ECO:0000259" key="2">
    <source>
        <dbReference type="Pfam" id="PF06259"/>
    </source>
</evidence>
<evidence type="ECO:0000313" key="4">
    <source>
        <dbReference type="Proteomes" id="UP000288351"/>
    </source>
</evidence>
<dbReference type="InterPro" id="IPR010427">
    <property type="entry name" value="DUF1023"/>
</dbReference>
<dbReference type="SUPFAM" id="SSF53474">
    <property type="entry name" value="alpha/beta-Hydrolases"/>
    <property type="match status" value="1"/>
</dbReference>
<comment type="caution">
    <text evidence="3">The sequence shown here is derived from an EMBL/GenBank/DDBJ whole genome shotgun (WGS) entry which is preliminary data.</text>
</comment>
<feature type="domain" description="DUF1023" evidence="2">
    <location>
        <begin position="299"/>
        <end position="467"/>
    </location>
</feature>
<dbReference type="Proteomes" id="UP000288351">
    <property type="component" value="Unassembled WGS sequence"/>
</dbReference>
<dbReference type="Pfam" id="PF06259">
    <property type="entry name" value="Abhydrolase_8"/>
    <property type="match status" value="1"/>
</dbReference>
<evidence type="ECO:0000313" key="3">
    <source>
        <dbReference type="EMBL" id="GCB91993.1"/>
    </source>
</evidence>
<dbReference type="InterPro" id="IPR029058">
    <property type="entry name" value="AB_hydrolase_fold"/>
</dbReference>
<protein>
    <recommendedName>
        <fullName evidence="2">DUF1023 domain-containing protein</fullName>
    </recommendedName>
</protein>
<accession>A0A401R321</accession>
<reference evidence="3 4" key="1">
    <citation type="journal article" date="2019" name="Microbiol. Resour. Announc.">
        <title>Draft Genome Sequence of the Most Traditional epsilon-Poly-l-Lysine Producer, Streptomyces albulus NBRC14147.</title>
        <authorList>
            <person name="Yamanaka K."/>
            <person name="Hamano Y."/>
        </authorList>
    </citation>
    <scope>NUCLEOTIDE SEQUENCE [LARGE SCALE GENOMIC DNA]</scope>
    <source>
        <strain evidence="3 4">NBRC 14147</strain>
    </source>
</reference>
<name>A0A401R321_STRNR</name>
<dbReference type="AlphaFoldDB" id="A0A401R321"/>
<gene>
    <name evidence="3" type="ORF">SALB_04740</name>
</gene>
<organism evidence="3 4">
    <name type="scientific">Streptomyces noursei</name>
    <name type="common">Streptomyces albulus</name>
    <dbReference type="NCBI Taxonomy" id="1971"/>
    <lineage>
        <taxon>Bacteria</taxon>
        <taxon>Bacillati</taxon>
        <taxon>Actinomycetota</taxon>
        <taxon>Actinomycetes</taxon>
        <taxon>Kitasatosporales</taxon>
        <taxon>Streptomycetaceae</taxon>
        <taxon>Streptomyces</taxon>
    </lineage>
</organism>
<dbReference type="EMBL" id="BHXC01000006">
    <property type="protein sequence ID" value="GCB91993.1"/>
    <property type="molecule type" value="Genomic_DNA"/>
</dbReference>
<feature type="region of interest" description="Disordered" evidence="1">
    <location>
        <begin position="119"/>
        <end position="139"/>
    </location>
</feature>
<sequence>MTLTIQDLQNLRFSALEGAKGEWGQIVRRLEGYSDRLDTYMRRPLERGWSGEAADKAQQRMSRLADNFQFSSQECALIEATLDGVITELRPQQKALNQALDEATSKGYKIAPTGEVVYADEGDIPTGDPDAGVPEKEQERRGLEGNIFSVLRKAAEIDARYQIALSRLRVGRGLSVDDRKSQRDAEDISKIAGVAVGLESTPAKGTDPKKVRDWWNDLSKEEQEEQLALNPSVIGNLDGIPARTRDKANRVNLDRLIAMYPEPAPDEVKEKHDGFKAIRERLLNDEGKNPEPLLLGIGPEGQGRAILSYGDPDTANNVAAYVPGLSTTLEDVGGEDGDRAENVWDSANKADHQNKTASIVWLGYDAPQGPEVADTERGRRGGADFGKFLDGVQATHQGDRPHVTAIGHSYGSFTVGQAAQREGGIPADDIILVGSPGTGAQKAEDLGVGANHVWVGAADSDLVTHAPSKGESGYGVITGPIGAGIAHLNDPHELWFGQDPASNEFGANRFDVAFGTPDSHSNYFKPEGGDSLDNMGAIVAGHPEKVTFQGRR</sequence>
<evidence type="ECO:0000256" key="1">
    <source>
        <dbReference type="SAM" id="MobiDB-lite"/>
    </source>
</evidence>